<comment type="similarity">
    <text evidence="2 4">Belongs to the Mediator complex subunit 20 family.</text>
</comment>
<comment type="function">
    <text evidence="4">Component of the Mediator complex, a coactivator involved in the regulated transcription of nearly all RNA polymerase II-dependent genes. Mediator functions as a bridge to convey information from gene-specific regulatory proteins to the basal RNA polymerase II transcription machinery. Mediator is recruited to promoters by direct interactions with regulatory proteins and serves as a scaffold for the assembly of a functional preinitiation complex with RNA polymerase II and the general transcription factors.</text>
</comment>
<keyword evidence="6" id="KW-1185">Reference proteome</keyword>
<gene>
    <name evidence="5" type="primary">MED20A_2</name>
    <name evidence="4" type="synonym">MED20</name>
    <name evidence="5" type="ORF">HAX54_015689</name>
</gene>
<keyword evidence="4" id="KW-0804">Transcription</keyword>
<dbReference type="PANTHER" id="PTHR12465">
    <property type="entry name" value="UBIQUITIN SPECIFIC PROTEASE HOMOLOG 49"/>
    <property type="match status" value="1"/>
</dbReference>
<keyword evidence="3 4" id="KW-0539">Nucleus</keyword>
<dbReference type="Pfam" id="PF08612">
    <property type="entry name" value="Med20"/>
    <property type="match status" value="1"/>
</dbReference>
<reference evidence="5 6" key="1">
    <citation type="journal article" date="2021" name="BMC Genomics">
        <title>Datura genome reveals duplications of psychoactive alkaloid biosynthetic genes and high mutation rate following tissue culture.</title>
        <authorList>
            <person name="Rajewski A."/>
            <person name="Carter-House D."/>
            <person name="Stajich J."/>
            <person name="Litt A."/>
        </authorList>
    </citation>
    <scope>NUCLEOTIDE SEQUENCE [LARGE SCALE GENOMIC DNA]</scope>
    <source>
        <strain evidence="5">AR-01</strain>
    </source>
</reference>
<feature type="non-terminal residue" evidence="5">
    <location>
        <position position="89"/>
    </location>
</feature>
<evidence type="ECO:0000256" key="3">
    <source>
        <dbReference type="ARBA" id="ARBA00023242"/>
    </source>
</evidence>
<keyword evidence="4" id="KW-0805">Transcription regulation</keyword>
<dbReference type="Proteomes" id="UP000823775">
    <property type="component" value="Unassembled WGS sequence"/>
</dbReference>
<comment type="subunit">
    <text evidence="4">Component of the Mediator complex.</text>
</comment>
<dbReference type="InterPro" id="IPR013921">
    <property type="entry name" value="Mediator_Med20"/>
</dbReference>
<accession>A0ABS8TSE7</accession>
<evidence type="ECO:0000313" key="6">
    <source>
        <dbReference type="Proteomes" id="UP000823775"/>
    </source>
</evidence>
<comment type="subcellular location">
    <subcellularLocation>
        <location evidence="1 4">Nucleus</location>
    </subcellularLocation>
</comment>
<feature type="non-terminal residue" evidence="5">
    <location>
        <position position="1"/>
    </location>
</feature>
<organism evidence="5 6">
    <name type="scientific">Datura stramonium</name>
    <name type="common">Jimsonweed</name>
    <name type="synonym">Common thornapple</name>
    <dbReference type="NCBI Taxonomy" id="4076"/>
    <lineage>
        <taxon>Eukaryota</taxon>
        <taxon>Viridiplantae</taxon>
        <taxon>Streptophyta</taxon>
        <taxon>Embryophyta</taxon>
        <taxon>Tracheophyta</taxon>
        <taxon>Spermatophyta</taxon>
        <taxon>Magnoliopsida</taxon>
        <taxon>eudicotyledons</taxon>
        <taxon>Gunneridae</taxon>
        <taxon>Pentapetalae</taxon>
        <taxon>asterids</taxon>
        <taxon>lamiids</taxon>
        <taxon>Solanales</taxon>
        <taxon>Solanaceae</taxon>
        <taxon>Solanoideae</taxon>
        <taxon>Datureae</taxon>
        <taxon>Datura</taxon>
    </lineage>
</organism>
<dbReference type="PANTHER" id="PTHR12465:SF0">
    <property type="entry name" value="MEDIATOR OF RNA POLYMERASE II TRANSCRIPTION SUBUNIT 20"/>
    <property type="match status" value="1"/>
</dbReference>
<proteinExistence type="inferred from homology"/>
<comment type="caution">
    <text evidence="5">The sequence shown here is derived from an EMBL/GenBank/DDBJ whole genome shotgun (WGS) entry which is preliminary data.</text>
</comment>
<evidence type="ECO:0000256" key="4">
    <source>
        <dbReference type="RuleBase" id="RU364152"/>
    </source>
</evidence>
<protein>
    <recommendedName>
        <fullName evidence="4">Mediator of RNA polymerase II transcription subunit 20</fullName>
    </recommendedName>
    <alternativeName>
        <fullName evidence="4">Mediator complex subunit 20</fullName>
    </alternativeName>
</protein>
<sequence length="89" mass="10166">PENALEFPQELLGISLQEQPDKYYMIIRGQKLITEAESSMQMIMEKLGSYKLKVAFNFEGFQYNLGDFQLRVGKVVPVHPGSLRGIVME</sequence>
<evidence type="ECO:0000256" key="2">
    <source>
        <dbReference type="ARBA" id="ARBA00010743"/>
    </source>
</evidence>
<keyword evidence="4" id="KW-0010">Activator</keyword>
<dbReference type="EMBL" id="JACEIK010002000">
    <property type="protein sequence ID" value="MCD7473631.1"/>
    <property type="molecule type" value="Genomic_DNA"/>
</dbReference>
<evidence type="ECO:0000256" key="1">
    <source>
        <dbReference type="ARBA" id="ARBA00004123"/>
    </source>
</evidence>
<evidence type="ECO:0000313" key="5">
    <source>
        <dbReference type="EMBL" id="MCD7473631.1"/>
    </source>
</evidence>
<name>A0ABS8TSE7_DATST</name>